<dbReference type="Proteomes" id="UP000289738">
    <property type="component" value="Chromosome A02"/>
</dbReference>
<organism evidence="2 3">
    <name type="scientific">Arachis hypogaea</name>
    <name type="common">Peanut</name>
    <dbReference type="NCBI Taxonomy" id="3818"/>
    <lineage>
        <taxon>Eukaryota</taxon>
        <taxon>Viridiplantae</taxon>
        <taxon>Streptophyta</taxon>
        <taxon>Embryophyta</taxon>
        <taxon>Tracheophyta</taxon>
        <taxon>Spermatophyta</taxon>
        <taxon>Magnoliopsida</taxon>
        <taxon>eudicotyledons</taxon>
        <taxon>Gunneridae</taxon>
        <taxon>Pentapetalae</taxon>
        <taxon>rosids</taxon>
        <taxon>fabids</taxon>
        <taxon>Fabales</taxon>
        <taxon>Fabaceae</taxon>
        <taxon>Papilionoideae</taxon>
        <taxon>50 kb inversion clade</taxon>
        <taxon>dalbergioids sensu lato</taxon>
        <taxon>Dalbergieae</taxon>
        <taxon>Pterocarpus clade</taxon>
        <taxon>Arachis</taxon>
    </lineage>
</organism>
<comment type="similarity">
    <text evidence="1">Belongs to the FHY3/FAR1 family.</text>
</comment>
<reference evidence="2 3" key="1">
    <citation type="submission" date="2019-01" db="EMBL/GenBank/DDBJ databases">
        <title>Sequencing of cultivated peanut Arachis hypogaea provides insights into genome evolution and oil improvement.</title>
        <authorList>
            <person name="Chen X."/>
        </authorList>
    </citation>
    <scope>NUCLEOTIDE SEQUENCE [LARGE SCALE GENOMIC DNA]</scope>
    <source>
        <strain evidence="3">cv. Fuhuasheng</strain>
        <tissue evidence="2">Leaves</tissue>
    </source>
</reference>
<keyword evidence="1" id="KW-0862">Zinc</keyword>
<protein>
    <recommendedName>
        <fullName evidence="1">Protein FAR1-RELATED SEQUENCE</fullName>
    </recommendedName>
</protein>
<dbReference type="GO" id="GO:0006355">
    <property type="term" value="P:regulation of DNA-templated transcription"/>
    <property type="evidence" value="ECO:0007669"/>
    <property type="project" value="UniProtKB-UniRule"/>
</dbReference>
<keyword evidence="1" id="KW-0479">Metal-binding</keyword>
<dbReference type="InterPro" id="IPR031052">
    <property type="entry name" value="FHY3/FAR1"/>
</dbReference>
<comment type="subcellular location">
    <subcellularLocation>
        <location evidence="1">Nucleus</location>
    </subcellularLocation>
</comment>
<keyword evidence="3" id="KW-1185">Reference proteome</keyword>
<evidence type="ECO:0000313" key="2">
    <source>
        <dbReference type="EMBL" id="RYR72438.1"/>
    </source>
</evidence>
<evidence type="ECO:0000256" key="1">
    <source>
        <dbReference type="RuleBase" id="RU367018"/>
    </source>
</evidence>
<dbReference type="EMBL" id="SDMP01000002">
    <property type="protein sequence ID" value="RYR72438.1"/>
    <property type="molecule type" value="Genomic_DNA"/>
</dbReference>
<dbReference type="PANTHER" id="PTHR31669">
    <property type="entry name" value="PROTEIN FAR1-RELATED SEQUENCE 10-RELATED"/>
    <property type="match status" value="1"/>
</dbReference>
<gene>
    <name evidence="2" type="ORF">Ahy_A02g006658</name>
</gene>
<dbReference type="GO" id="GO:0005634">
    <property type="term" value="C:nucleus"/>
    <property type="evidence" value="ECO:0007669"/>
    <property type="project" value="UniProtKB-SubCell"/>
</dbReference>
<name>A0A445EAJ1_ARAHY</name>
<keyword evidence="1" id="KW-0863">Zinc-finger</keyword>
<dbReference type="AlphaFoldDB" id="A0A445EAJ1"/>
<comment type="caution">
    <text evidence="2">The sequence shown here is derived from an EMBL/GenBank/DDBJ whole genome shotgun (WGS) entry which is preliminary data.</text>
</comment>
<evidence type="ECO:0000313" key="3">
    <source>
        <dbReference type="Proteomes" id="UP000289738"/>
    </source>
</evidence>
<accession>A0A445EAJ1</accession>
<dbReference type="PANTHER" id="PTHR31669:SF251">
    <property type="entry name" value="PROTEIN FAR1-RELATED SEQUENCE"/>
    <property type="match status" value="1"/>
</dbReference>
<keyword evidence="1" id="KW-0539">Nucleus</keyword>
<sequence>MYIVNEQFVPKIGMTFKTLEETEKFYKDYSKLVGFSTKIKNTTRKGDEIKNKLITCSRERTGINCRARIYVHILKDVGLWIISKVLNHSHLCCLDRAGMLKQHRELSMFVHRTIENNKEAGIRPSKTYISVICTSSGQSSRTKNFGMIFSRSMVSEAINDFQVIAVLFELIDVFFLFTGAIQRPSFVDFSLSRSPLLAWDEKHQRSESMHTFFNKFITRNSSLIQFVKQYDNCLGSIEQRERKRERI</sequence>
<dbReference type="GO" id="GO:0008270">
    <property type="term" value="F:zinc ion binding"/>
    <property type="evidence" value="ECO:0007669"/>
    <property type="project" value="UniProtKB-UniRule"/>
</dbReference>
<comment type="function">
    <text evidence="1">Putative transcription activator involved in regulating light control of development.</text>
</comment>
<proteinExistence type="inferred from homology"/>